<evidence type="ECO:0000313" key="5">
    <source>
        <dbReference type="Proteomes" id="UP000294933"/>
    </source>
</evidence>
<dbReference type="OrthoDB" id="267397at2759"/>
<dbReference type="Gene3D" id="3.10.20.90">
    <property type="entry name" value="Phosphatidylinositol 3-kinase Catalytic Subunit, Chain A, domain 1"/>
    <property type="match status" value="1"/>
</dbReference>
<dbReference type="VEuPathDB" id="FungiDB:BD410DRAFT_794273"/>
<feature type="domain" description="UBA" evidence="2">
    <location>
        <begin position="383"/>
        <end position="427"/>
    </location>
</feature>
<dbReference type="PROSITE" id="PS50053">
    <property type="entry name" value="UBIQUITIN_2"/>
    <property type="match status" value="1"/>
</dbReference>
<dbReference type="GO" id="GO:0006511">
    <property type="term" value="P:ubiquitin-dependent protein catabolic process"/>
    <property type="evidence" value="ECO:0007669"/>
    <property type="project" value="TreeGrafter"/>
</dbReference>
<dbReference type="STRING" id="50990.A0A4Y7PRG2"/>
<dbReference type="PRINTS" id="PR00348">
    <property type="entry name" value="UBIQUITIN"/>
</dbReference>
<dbReference type="InterPro" id="IPR029071">
    <property type="entry name" value="Ubiquitin-like_domsf"/>
</dbReference>
<name>A0A4Y7PRG2_9AGAM</name>
<reference evidence="4 5" key="1">
    <citation type="submission" date="2018-06" db="EMBL/GenBank/DDBJ databases">
        <title>A transcriptomic atlas of mushroom development highlights an independent origin of complex multicellularity.</title>
        <authorList>
            <consortium name="DOE Joint Genome Institute"/>
            <person name="Krizsan K."/>
            <person name="Almasi E."/>
            <person name="Merenyi Z."/>
            <person name="Sahu N."/>
            <person name="Viragh M."/>
            <person name="Koszo T."/>
            <person name="Mondo S."/>
            <person name="Kiss B."/>
            <person name="Balint B."/>
            <person name="Kues U."/>
            <person name="Barry K."/>
            <person name="Hegedus J.C."/>
            <person name="Henrissat B."/>
            <person name="Johnson J."/>
            <person name="Lipzen A."/>
            <person name="Ohm R."/>
            <person name="Nagy I."/>
            <person name="Pangilinan J."/>
            <person name="Yan J."/>
            <person name="Xiong Y."/>
            <person name="Grigoriev I.V."/>
            <person name="Hibbett D.S."/>
            <person name="Nagy L.G."/>
        </authorList>
    </citation>
    <scope>NUCLEOTIDE SEQUENCE [LARGE SCALE GENOMIC DNA]</scope>
    <source>
        <strain evidence="4 5">SZMC22713</strain>
    </source>
</reference>
<dbReference type="GO" id="GO:0005829">
    <property type="term" value="C:cytosol"/>
    <property type="evidence" value="ECO:0007669"/>
    <property type="project" value="TreeGrafter"/>
</dbReference>
<feature type="compositionally biased region" description="Gly residues" evidence="1">
    <location>
        <begin position="266"/>
        <end position="276"/>
    </location>
</feature>
<dbReference type="SMART" id="SM00213">
    <property type="entry name" value="UBQ"/>
    <property type="match status" value="1"/>
</dbReference>
<dbReference type="SUPFAM" id="SSF54236">
    <property type="entry name" value="Ubiquitin-like"/>
    <property type="match status" value="1"/>
</dbReference>
<evidence type="ECO:0000256" key="1">
    <source>
        <dbReference type="SAM" id="MobiDB-lite"/>
    </source>
</evidence>
<dbReference type="Pfam" id="PF00627">
    <property type="entry name" value="UBA"/>
    <property type="match status" value="1"/>
</dbReference>
<dbReference type="Gene3D" id="1.10.8.10">
    <property type="entry name" value="DNA helicase RuvA subunit, C-terminal domain"/>
    <property type="match status" value="1"/>
</dbReference>
<dbReference type="AlphaFoldDB" id="A0A4Y7PRG2"/>
<dbReference type="InterPro" id="IPR009060">
    <property type="entry name" value="UBA-like_sf"/>
</dbReference>
<dbReference type="SMART" id="SM00727">
    <property type="entry name" value="STI1"/>
    <property type="match status" value="2"/>
</dbReference>
<evidence type="ECO:0000313" key="4">
    <source>
        <dbReference type="EMBL" id="TDL17442.1"/>
    </source>
</evidence>
<dbReference type="SUPFAM" id="SSF46934">
    <property type="entry name" value="UBA-like"/>
    <property type="match status" value="1"/>
</dbReference>
<dbReference type="InterPro" id="IPR006636">
    <property type="entry name" value="STI1_HS-bd"/>
</dbReference>
<dbReference type="PROSITE" id="PS00299">
    <property type="entry name" value="UBIQUITIN_1"/>
    <property type="match status" value="1"/>
</dbReference>
<dbReference type="GO" id="GO:0031593">
    <property type="term" value="F:polyubiquitin modification-dependent protein binding"/>
    <property type="evidence" value="ECO:0007669"/>
    <property type="project" value="TreeGrafter"/>
</dbReference>
<evidence type="ECO:0000259" key="2">
    <source>
        <dbReference type="PROSITE" id="PS50030"/>
    </source>
</evidence>
<feature type="region of interest" description="Disordered" evidence="1">
    <location>
        <begin position="249"/>
        <end position="276"/>
    </location>
</feature>
<dbReference type="PROSITE" id="PS50030">
    <property type="entry name" value="UBA"/>
    <property type="match status" value="1"/>
</dbReference>
<dbReference type="InterPro" id="IPR015496">
    <property type="entry name" value="Ubiquilin"/>
</dbReference>
<dbReference type="CDD" id="cd14399">
    <property type="entry name" value="UBA_PLICs"/>
    <property type="match status" value="1"/>
</dbReference>
<dbReference type="InterPro" id="IPR019954">
    <property type="entry name" value="Ubiquitin_CS"/>
</dbReference>
<dbReference type="InterPro" id="IPR000626">
    <property type="entry name" value="Ubiquitin-like_dom"/>
</dbReference>
<feature type="compositionally biased region" description="Low complexity" evidence="1">
    <location>
        <begin position="249"/>
        <end position="265"/>
    </location>
</feature>
<dbReference type="FunFam" id="3.10.20.90:FF:000205">
    <property type="entry name" value="2'-5'-oligoadenylate synthase-like protein 2"/>
    <property type="match status" value="1"/>
</dbReference>
<dbReference type="CDD" id="cd16106">
    <property type="entry name" value="Ubl_Dsk2p_like"/>
    <property type="match status" value="1"/>
</dbReference>
<dbReference type="SMART" id="SM00165">
    <property type="entry name" value="UBA"/>
    <property type="match status" value="1"/>
</dbReference>
<organism evidence="4 5">
    <name type="scientific">Rickenella mellea</name>
    <dbReference type="NCBI Taxonomy" id="50990"/>
    <lineage>
        <taxon>Eukaryota</taxon>
        <taxon>Fungi</taxon>
        <taxon>Dikarya</taxon>
        <taxon>Basidiomycota</taxon>
        <taxon>Agaricomycotina</taxon>
        <taxon>Agaricomycetes</taxon>
        <taxon>Hymenochaetales</taxon>
        <taxon>Rickenellaceae</taxon>
        <taxon>Rickenella</taxon>
    </lineage>
</organism>
<dbReference type="Pfam" id="PF00240">
    <property type="entry name" value="ubiquitin"/>
    <property type="match status" value="1"/>
</dbReference>
<gene>
    <name evidence="4" type="ORF">BD410DRAFT_794273</name>
</gene>
<dbReference type="InterPro" id="IPR015940">
    <property type="entry name" value="UBA"/>
</dbReference>
<proteinExistence type="predicted"/>
<protein>
    <submittedName>
        <fullName evidence="4">Ubiquitin-domain-containing protein</fullName>
    </submittedName>
</protein>
<dbReference type="Proteomes" id="UP000294933">
    <property type="component" value="Unassembled WGS sequence"/>
</dbReference>
<dbReference type="Pfam" id="PF23195">
    <property type="entry name" value="UBQLN1"/>
    <property type="match status" value="1"/>
</dbReference>
<dbReference type="InterPro" id="IPR019956">
    <property type="entry name" value="Ubiquitin_dom"/>
</dbReference>
<dbReference type="EMBL" id="ML170221">
    <property type="protein sequence ID" value="TDL17442.1"/>
    <property type="molecule type" value="Genomic_DNA"/>
</dbReference>
<evidence type="ECO:0000259" key="3">
    <source>
        <dbReference type="PROSITE" id="PS50053"/>
    </source>
</evidence>
<dbReference type="PANTHER" id="PTHR10677">
    <property type="entry name" value="UBIQUILIN"/>
    <property type="match status" value="1"/>
</dbReference>
<sequence>MTTTDASSSSEQGSEIQINIKGPSELKIQISIATDKTVLELKQAIAEKSDVPADRQRLIYSGRVLKDEEALSVYKIQSSHTIHMVKGVSRSAEAQAQPAPQQLPPMQAGQNPTDPLTLLNGPMGHGLMAGFNPFADMGLNTNDPNMMQGVMNNPQFMETMATMLQNPAVMDQLIASSPELQAMGPQVREMFQSEQFRQMMSNPEALRNMMQMSALLRGGAGGGGGFGNPFLLGGGGNSFPAPGLPSYMSPTGAAGSTPTSPTGATPAGGAGAAGAGAGAGAGGFNPSLYPPFPPPTGAGAGGAPPNLAALAGLLSGMGTAGATPGAGAGTGAGPGGGGGGAGAGALMNDPAFLQGLLGMGAGGGMGGMGGFGAPPAQPADTRSPEERYQVQLQQLQDMGFLNAVQNVRALLATGGNVHAAIEYILSGGGI</sequence>
<feature type="domain" description="Ubiquitin-like" evidence="3">
    <location>
        <begin position="16"/>
        <end position="85"/>
    </location>
</feature>
<keyword evidence="5" id="KW-1185">Reference proteome</keyword>
<accession>A0A4Y7PRG2</accession>
<dbReference type="PANTHER" id="PTHR10677:SF3">
    <property type="entry name" value="FI07626P-RELATED"/>
    <property type="match status" value="1"/>
</dbReference>